<dbReference type="EMBL" id="JATN01000322">
    <property type="protein sequence ID" value="EUC56376.1"/>
    <property type="molecule type" value="Genomic_DNA"/>
</dbReference>
<sequence length="307" mass="33544">MRHQISQTLRLIWTPISLRSLPRSAAMENWWNLDPTPLPPSQLTEDLANTLQHPFLPPSISNGPAVAEDLGFQQASTSQSLTAGQASLFQALFSLPEPTNSRSLALSSGVIGNPPTSITAWSPLAIRSHMDWVDPDDEIDEDESVKQIIYGTMTLDMNAEGNVLPYVLESYAAWITRTAFEPKKAAPGTRDLILKQFSDSADSRWTVTTLAQVVRTLADSATWGDGLDSLRNLGYQPAMRALRERVHQNVNMILSHSGPLGEQELSKALKTIGNVMEIASIYYTTTSLSRSARIHGGGCTSISILVS</sequence>
<evidence type="ECO:0000313" key="2">
    <source>
        <dbReference type="Proteomes" id="UP000030108"/>
    </source>
</evidence>
<dbReference type="AlphaFoldDB" id="X8J542"/>
<dbReference type="Proteomes" id="UP000030108">
    <property type="component" value="Unassembled WGS sequence"/>
</dbReference>
<name>X8J542_9AGAM</name>
<dbReference type="OrthoDB" id="3158368at2759"/>
<comment type="caution">
    <text evidence="1">The sequence shown here is derived from an EMBL/GenBank/DDBJ whole genome shotgun (WGS) entry which is preliminary data.</text>
</comment>
<gene>
    <name evidence="1" type="ORF">RSOL_174680</name>
</gene>
<evidence type="ECO:0000313" key="1">
    <source>
        <dbReference type="EMBL" id="EUC56376.1"/>
    </source>
</evidence>
<protein>
    <submittedName>
        <fullName evidence="1">Uncharacterized protein</fullName>
    </submittedName>
</protein>
<organism evidence="1 2">
    <name type="scientific">Rhizoctonia solani AG-3 Rhs1AP</name>
    <dbReference type="NCBI Taxonomy" id="1086054"/>
    <lineage>
        <taxon>Eukaryota</taxon>
        <taxon>Fungi</taxon>
        <taxon>Dikarya</taxon>
        <taxon>Basidiomycota</taxon>
        <taxon>Agaricomycotina</taxon>
        <taxon>Agaricomycetes</taxon>
        <taxon>Cantharellales</taxon>
        <taxon>Ceratobasidiaceae</taxon>
        <taxon>Rhizoctonia</taxon>
    </lineage>
</organism>
<reference evidence="2" key="1">
    <citation type="journal article" date="2014" name="Genome Announc.">
        <title>Draft genome sequence of the plant-pathogenic soil fungus Rhizoctonia solani anastomosis group 3 strain Rhs1AP.</title>
        <authorList>
            <person name="Cubeta M.A."/>
            <person name="Thomas E."/>
            <person name="Dean R.A."/>
            <person name="Jabaji S."/>
            <person name="Neate S.M."/>
            <person name="Tavantzis S."/>
            <person name="Toda T."/>
            <person name="Vilgalys R."/>
            <person name="Bharathan N."/>
            <person name="Fedorova-Abrams N."/>
            <person name="Pakala S.B."/>
            <person name="Pakala S.M."/>
            <person name="Zafar N."/>
            <person name="Joardar V."/>
            <person name="Losada L."/>
            <person name="Nierman W.C."/>
        </authorList>
    </citation>
    <scope>NUCLEOTIDE SEQUENCE [LARGE SCALE GENOMIC DNA]</scope>
    <source>
        <strain evidence="2">AG-3</strain>
    </source>
</reference>
<accession>X8J542</accession>
<proteinExistence type="predicted"/>